<keyword evidence="4 8" id="KW-0812">Transmembrane</keyword>
<evidence type="ECO:0000256" key="1">
    <source>
        <dbReference type="ARBA" id="ARBA00004651"/>
    </source>
</evidence>
<dbReference type="GO" id="GO:0005886">
    <property type="term" value="C:plasma membrane"/>
    <property type="evidence" value="ECO:0007669"/>
    <property type="project" value="UniProtKB-SubCell"/>
</dbReference>
<evidence type="ECO:0000256" key="6">
    <source>
        <dbReference type="ARBA" id="ARBA00022989"/>
    </source>
</evidence>
<dbReference type="OrthoDB" id="9793607at2"/>
<evidence type="ECO:0000256" key="8">
    <source>
        <dbReference type="SAM" id="Phobius"/>
    </source>
</evidence>
<feature type="transmembrane region" description="Helical" evidence="8">
    <location>
        <begin position="78"/>
        <end position="97"/>
    </location>
</feature>
<protein>
    <submittedName>
        <fullName evidence="9">Rod shape-determining protein MreD</fullName>
    </submittedName>
</protein>
<dbReference type="PANTHER" id="PTHR37484:SF1">
    <property type="entry name" value="ROD SHAPE-DETERMINING PROTEIN MRED"/>
    <property type="match status" value="1"/>
</dbReference>
<evidence type="ECO:0000256" key="3">
    <source>
        <dbReference type="ARBA" id="ARBA00022475"/>
    </source>
</evidence>
<feature type="transmembrane region" description="Helical" evidence="8">
    <location>
        <begin position="7"/>
        <end position="24"/>
    </location>
</feature>
<comment type="similarity">
    <text evidence="2">Belongs to the MreD family.</text>
</comment>
<feature type="transmembrane region" description="Helical" evidence="8">
    <location>
        <begin position="30"/>
        <end position="48"/>
    </location>
</feature>
<proteinExistence type="inferred from homology"/>
<evidence type="ECO:0000313" key="10">
    <source>
        <dbReference type="Proteomes" id="UP000067399"/>
    </source>
</evidence>
<dbReference type="PANTHER" id="PTHR37484">
    <property type="entry name" value="ROD SHAPE-DETERMINING PROTEIN MRED"/>
    <property type="match status" value="1"/>
</dbReference>
<feature type="transmembrane region" description="Helical" evidence="8">
    <location>
        <begin position="104"/>
        <end position="120"/>
    </location>
</feature>
<dbReference type="InterPro" id="IPR026034">
    <property type="entry name" value="MreD_proteobac"/>
</dbReference>
<keyword evidence="7 8" id="KW-0472">Membrane</keyword>
<gene>
    <name evidence="9" type="primary">mreD</name>
    <name evidence="9" type="ORF">BSEPE_0576</name>
</gene>
<dbReference type="GO" id="GO:0008360">
    <property type="term" value="P:regulation of cell shape"/>
    <property type="evidence" value="ECO:0007669"/>
    <property type="project" value="UniProtKB-KW"/>
</dbReference>
<dbReference type="STRING" id="1303921.BSEPE_0576"/>
<accession>A0A0N7KBB9</accession>
<name>A0A0N7KBB9_9GAMM</name>
<dbReference type="Proteomes" id="UP000067399">
    <property type="component" value="Chromosome"/>
</dbReference>
<evidence type="ECO:0000256" key="4">
    <source>
        <dbReference type="ARBA" id="ARBA00022692"/>
    </source>
</evidence>
<keyword evidence="10" id="KW-1185">Reference proteome</keyword>
<evidence type="ECO:0000313" key="9">
    <source>
        <dbReference type="EMBL" id="BAS67583.1"/>
    </source>
</evidence>
<dbReference type="KEGG" id="ebh:BSEPE_0576"/>
<feature type="transmembrane region" description="Helical" evidence="8">
    <location>
        <begin position="132"/>
        <end position="152"/>
    </location>
</feature>
<feature type="transmembrane region" description="Helical" evidence="8">
    <location>
        <begin position="55"/>
        <end position="72"/>
    </location>
</feature>
<dbReference type="EMBL" id="AP013042">
    <property type="protein sequence ID" value="BAS67583.1"/>
    <property type="molecule type" value="Genomic_DNA"/>
</dbReference>
<keyword evidence="3" id="KW-1003">Cell membrane</keyword>
<dbReference type="InterPro" id="IPR007227">
    <property type="entry name" value="Cell_shape_determining_MreD"/>
</dbReference>
<keyword evidence="6 8" id="KW-1133">Transmembrane helix</keyword>
<comment type="subcellular location">
    <subcellularLocation>
        <location evidence="1">Cell membrane</location>
        <topology evidence="1">Multi-pass membrane protein</topology>
    </subcellularLocation>
</comment>
<reference evidence="9 10" key="2">
    <citation type="journal article" date="2016" name="ISME J.">
        <title>Heterogeneous composition of key metabolic gene clusters in a vent mussel symbiont population.</title>
        <authorList>
            <person name="Ikuta T."/>
            <person name="Takaki Y."/>
            <person name="Nagai Y."/>
            <person name="Shimamura S."/>
            <person name="Tsuda M."/>
            <person name="Kawagucci S."/>
            <person name="Aoki Y."/>
            <person name="Inoue K."/>
            <person name="Teruya M."/>
            <person name="Satou K."/>
            <person name="Teruya K."/>
            <person name="Shimoji M."/>
            <person name="Tamotsu H."/>
            <person name="Hirano T."/>
            <person name="Maruyama T."/>
            <person name="Yoshida T."/>
        </authorList>
    </citation>
    <scope>NUCLEOTIDE SEQUENCE [LARGE SCALE GENOMIC DNA]</scope>
    <source>
        <strain evidence="9 10">Myojin Knoll</strain>
    </source>
</reference>
<keyword evidence="5" id="KW-0133">Cell shape</keyword>
<dbReference type="NCBIfam" id="TIGR03426">
    <property type="entry name" value="shape_MreD"/>
    <property type="match status" value="1"/>
</dbReference>
<dbReference type="Pfam" id="PF04093">
    <property type="entry name" value="MreD"/>
    <property type="match status" value="1"/>
</dbReference>
<reference evidence="9 10" key="1">
    <citation type="journal article" date="2000" name="Mar. Ecol. Prog. Ser.">
        <title>Phylogenetic characterization of endosymbionts in three hydrothermal vent mussels: influence on host distributions.</title>
        <authorList>
            <person name="Fujiwara Y."/>
            <person name="Takai K."/>
            <person name="Uematsu K."/>
            <person name="Tsuchida S."/>
            <person name="Hunt J.C."/>
            <person name="Hashimoto J."/>
        </authorList>
    </citation>
    <scope>NUCLEOTIDE SEQUENCE [LARGE SCALE GENOMIC DNA]</scope>
    <source>
        <strain evidence="9 10">Myojin Knoll</strain>
    </source>
</reference>
<evidence type="ECO:0000256" key="2">
    <source>
        <dbReference type="ARBA" id="ARBA00007776"/>
    </source>
</evidence>
<sequence>MPHAQRPYIFLIKITLFALIINTLPLPEILLNVMPFTMLLFFSYWLICFKTHGQFFIALTLGVLIDILHGDILGQNALALILSSAFIIKIQQSLVVSNITTQQIYLFVASSIYLGILLLVHDLSTQSFDFNYYLLLTPFTGALLWPLVQLLLSKCKH</sequence>
<dbReference type="RefSeq" id="WP_066043881.1">
    <property type="nucleotide sequence ID" value="NZ_AP013042.1"/>
</dbReference>
<dbReference type="AlphaFoldDB" id="A0A0N7KBB9"/>
<evidence type="ECO:0000256" key="5">
    <source>
        <dbReference type="ARBA" id="ARBA00022960"/>
    </source>
</evidence>
<evidence type="ECO:0000256" key="7">
    <source>
        <dbReference type="ARBA" id="ARBA00023136"/>
    </source>
</evidence>
<organism evidence="9 10">
    <name type="scientific">endosymbiont of Bathymodiolus septemdierum str. Myojin knoll</name>
    <dbReference type="NCBI Taxonomy" id="1303921"/>
    <lineage>
        <taxon>Bacteria</taxon>
        <taxon>Pseudomonadati</taxon>
        <taxon>Pseudomonadota</taxon>
        <taxon>Gammaproteobacteria</taxon>
        <taxon>sulfur-oxidizing symbionts</taxon>
    </lineage>
</organism>